<gene>
    <name evidence="5" type="ORF">AMATHDRAFT_155382</name>
</gene>
<dbReference type="InterPro" id="IPR038528">
    <property type="entry name" value="TEL2_C_sf"/>
</dbReference>
<dbReference type="Gene3D" id="1.25.40.720">
    <property type="entry name" value="Telomere length regulation protein 2, C-terminal domain"/>
    <property type="match status" value="1"/>
</dbReference>
<dbReference type="InterPro" id="IPR019337">
    <property type="entry name" value="Telomere_length_regulation_dom"/>
</dbReference>
<name>A0A2A9NDP9_9AGAR</name>
<dbReference type="OrthoDB" id="10254187at2759"/>
<dbReference type="GO" id="GO:0051083">
    <property type="term" value="P:'de novo' cotranslational protein folding"/>
    <property type="evidence" value="ECO:0007669"/>
    <property type="project" value="TreeGrafter"/>
</dbReference>
<dbReference type="GO" id="GO:0042162">
    <property type="term" value="F:telomeric DNA binding"/>
    <property type="evidence" value="ECO:0007669"/>
    <property type="project" value="TreeGrafter"/>
</dbReference>
<dbReference type="InterPro" id="IPR051970">
    <property type="entry name" value="TEL2_Regulation"/>
</dbReference>
<dbReference type="PANTHER" id="PTHR15830:SF10">
    <property type="entry name" value="TELOMERE LENGTH REGULATION PROTEIN TEL2 HOMOLOG"/>
    <property type="match status" value="1"/>
</dbReference>
<evidence type="ECO:0000256" key="1">
    <source>
        <dbReference type="ARBA" id="ARBA00006133"/>
    </source>
</evidence>
<organism evidence="5 6">
    <name type="scientific">Amanita thiersii Skay4041</name>
    <dbReference type="NCBI Taxonomy" id="703135"/>
    <lineage>
        <taxon>Eukaryota</taxon>
        <taxon>Fungi</taxon>
        <taxon>Dikarya</taxon>
        <taxon>Basidiomycota</taxon>
        <taxon>Agaricomycotina</taxon>
        <taxon>Agaricomycetes</taxon>
        <taxon>Agaricomycetidae</taxon>
        <taxon>Agaricales</taxon>
        <taxon>Pluteineae</taxon>
        <taxon>Amanitaceae</taxon>
        <taxon>Amanita</taxon>
    </lineage>
</organism>
<proteinExistence type="inferred from homology"/>
<dbReference type="PANTHER" id="PTHR15830">
    <property type="entry name" value="TELOMERE LENGTH REGULATION PROTEIN TEL2 FAMILY MEMBER"/>
    <property type="match status" value="1"/>
</dbReference>
<feature type="transmembrane region" description="Helical" evidence="3">
    <location>
        <begin position="810"/>
        <end position="828"/>
    </location>
</feature>
<comment type="similarity">
    <text evidence="1">Belongs to the TEL2 family.</text>
</comment>
<keyword evidence="3" id="KW-0472">Membrane</keyword>
<sequence>MVPNPRISDIVQCLQTPIHDLSSLLSLLAAPLNSMGLLPKSYTHHDTNPLSGKCDIPNHVHILQRVLLQHIVPTWQTTMKERGSMLLLDQYFCPINLSCEVIPVWEIVMLAYSTICSLHFNDTSIRLLQQLSIEYPISRLCESMVFCEYTSKQETIWEDYVNNILSLSSRIGNARMHGLLAPDLFDHANHLNNLSIQCEELISRSSRRSTKAATIHPIVYLVTKLANHGAFPPTLSVARSQPSFFAVTLSAVMKQLKGSGHDSYANFWSTLINNIPSSLTLRKILQSLFVSLPGAQAVGLGQSFFLDHGRLKEDVQLLRGILGAPDLSKAQLWECAMALVMDNEWSYYTTQVLLTWISGDLTWGLLNLDSLRVFMNSLVSVWTSTLHIRHSSLSKHRYLTTFLLLVISRMPRNSPEVQRLITLPSFIKAVGSYVSHLDPLIRICGMLTAEIVASMCGRVLNFNSWEGNDEGRIWARHIRQVIETPNEYVIKDGVHVSIDIEPTVRLSNNSEVLPNADPLTHNDSDSDDSVVGYDSSLPSRSSSPELDELSAIETDPSLNTGVQILPHPVYLYQLCNLIRNSSPSDGRGSDEFNKIDVALTIAERLIRTRDFVKEENAPELVRSFLGLQNHYDLSEFDARRQRVLNTLVACCPHQAAPCLIEELFKDQYSISQRFSALNAVSFGAQELNTIPSPPSPTISNQPRFPHNRSFASFLTSHDTKVETLEIMDDVPEHTNLELDAPRTVCSQWQGLTKSSRRLSLPSNSGLHVMPFTLLGSTYFILPLINRFWLYLRDGQTRQGGTMHLGGRSKYCGAGTGLLLSPLVLAQFLRTLAALAHTFRNATDWLAIIAPEALELAVTIGMQQTTYMDPEADVDNIGLKTPEREDVDALVLTAVLELILVILENCVEKDGGKYLCLYHMTILFNINDWASGIFSRLNQGYRPQGGGSHETKLLKYIIAVLHQIDSMQRWLKGTTDSPLVAVF</sequence>
<dbReference type="Pfam" id="PF10193">
    <property type="entry name" value="Telomere_reg-2"/>
    <property type="match status" value="1"/>
</dbReference>
<evidence type="ECO:0000313" key="6">
    <source>
        <dbReference type="Proteomes" id="UP000242287"/>
    </source>
</evidence>
<dbReference type="STRING" id="703135.A0A2A9NDP9"/>
<dbReference type="EMBL" id="KZ302203">
    <property type="protein sequence ID" value="PFH46357.1"/>
    <property type="molecule type" value="Genomic_DNA"/>
</dbReference>
<dbReference type="GO" id="GO:0051879">
    <property type="term" value="F:Hsp90 protein binding"/>
    <property type="evidence" value="ECO:0007669"/>
    <property type="project" value="TreeGrafter"/>
</dbReference>
<accession>A0A2A9NDP9</accession>
<evidence type="ECO:0000256" key="3">
    <source>
        <dbReference type="SAM" id="Phobius"/>
    </source>
</evidence>
<protein>
    <recommendedName>
        <fullName evidence="4">Telomere length regulation protein conserved domain-containing protein</fullName>
    </recommendedName>
</protein>
<reference evidence="5 6" key="1">
    <citation type="submission" date="2014-02" db="EMBL/GenBank/DDBJ databases">
        <title>Transposable element dynamics among asymbiotic and ectomycorrhizal Amanita fungi.</title>
        <authorList>
            <consortium name="DOE Joint Genome Institute"/>
            <person name="Hess J."/>
            <person name="Skrede I."/>
            <person name="Wolfe B."/>
            <person name="LaButti K."/>
            <person name="Ohm R.A."/>
            <person name="Grigoriev I.V."/>
            <person name="Pringle A."/>
        </authorList>
    </citation>
    <scope>NUCLEOTIDE SEQUENCE [LARGE SCALE GENOMIC DNA]</scope>
    <source>
        <strain evidence="5 6">SKay4041</strain>
    </source>
</reference>
<keyword evidence="3" id="KW-0812">Transmembrane</keyword>
<evidence type="ECO:0000259" key="4">
    <source>
        <dbReference type="Pfam" id="PF10193"/>
    </source>
</evidence>
<keyword evidence="3" id="KW-1133">Transmembrane helix</keyword>
<feature type="transmembrane region" description="Helical" evidence="3">
    <location>
        <begin position="768"/>
        <end position="789"/>
    </location>
</feature>
<keyword evidence="6" id="KW-1185">Reference proteome</keyword>
<dbReference type="GO" id="GO:0005829">
    <property type="term" value="C:cytosol"/>
    <property type="evidence" value="ECO:0007669"/>
    <property type="project" value="TreeGrafter"/>
</dbReference>
<evidence type="ECO:0000256" key="2">
    <source>
        <dbReference type="SAM" id="MobiDB-lite"/>
    </source>
</evidence>
<feature type="domain" description="Telomere length regulation protein conserved" evidence="4">
    <location>
        <begin position="568"/>
        <end position="684"/>
    </location>
</feature>
<feature type="region of interest" description="Disordered" evidence="2">
    <location>
        <begin position="509"/>
        <end position="548"/>
    </location>
</feature>
<feature type="compositionally biased region" description="Low complexity" evidence="2">
    <location>
        <begin position="529"/>
        <end position="544"/>
    </location>
</feature>
<evidence type="ECO:0000313" key="5">
    <source>
        <dbReference type="EMBL" id="PFH46357.1"/>
    </source>
</evidence>
<dbReference type="Proteomes" id="UP000242287">
    <property type="component" value="Unassembled WGS sequence"/>
</dbReference>
<dbReference type="AlphaFoldDB" id="A0A2A9NDP9"/>